<feature type="domain" description="Topo IA-type catalytic" evidence="21">
    <location>
        <begin position="787"/>
        <end position="1232"/>
    </location>
</feature>
<evidence type="ECO:0000256" key="6">
    <source>
        <dbReference type="ARBA" id="ARBA00022741"/>
    </source>
</evidence>
<sequence>MSDIPFSTYAESCPNCGGDIDALRLVKGLVCSKCMPKERNIADLGSLLQYLEKDGNLKNMKEILSIYKETQFMSEFFKLAMRAGPVGPQRSWIVRLAKGESFSIIAPPGLGKTTFGIISSVYFATKKQKRSLLMFPTKTLVNQVKQKIQEVAVNTSSNIKLLVYDSSMKQSQRSEFMKSLQAEDFDIALLSSRFAMMNLHTLTTLDFGFLFVDDVDSALKSNKSAMAVTMLAGYSEEDISRVKELLRISYRDPSAFSKIAELRRKDKIVVFSSATVNRSNPVLSSLMGFKPGSSNIYLRKVIDSFTNLPENENLIVKKVKEIITRLGTGGLIFVPIDKGNKYAEQLAKELDGEKRVVSLSSSSVKKIDQFKNGDIDVMVGVATHYGVLVRGIDIPCRIKYAIFVGIPKFKFSIGETIHPLTALKLLTLIAQVKKDSSISSMLYKAKRRLRRASSASLSMIARDVKDGKSIDTVLKDMYSTLYDNLKDEIVLEKISEIGDVVVRGKSIMMPDYVTYIQASGRTSRLFGSELTTGLSLVMIDDQRLFSMLQKKLSFILDENNWYEFDLDSGKIGEKSLSQVMSDIDRERKEISVARSGGYLENSISKIKTTLLIVESPHKAKTISGFFSRPTVRETNGIRVFETVIGDKVLMVTASIGHVYDLTTEDRGLYGVEVKESSRGNQEFVPYYTTIKRCENGHQFTTDKEGVCPRCGGRVVSDKKVVINGLRKLVMEADSVLIGTDPDTEGEKIAWDLYVALKPYNRNIKRAEFHEVTRRAIVNAINNPREFMIPLVKSQIVRRVEDRWIGFKLSYVLRDFFWKSYCNKLNEKKSTSYLKEICNKNEPYYNLSAGRVQTPVLNWIVNRYLNEYKKNAKKILVISLDKFNFTVIKEKGIKIGDSVNVNVNNVEISEETFGPLPPYTTDSLLSDSSQLLGISAQESMSVAQDLFESGLITYHRTDSTRISNVGISVAENYLKQLLGVLPEEFKPRGWGEGGAHEAIRPTKPMDSDQLYTAIESGDIEPSKQFKRQHFRIYELIFKRFISSQLNPIIVKRVKLHLNAETKGINLSLDPTEVNLPFSVLVSNNKEVDSKLRDKVYVPFRIYNEVEVYVKGIMGKTVEGKITREFIKSEKPLYTEGDLVTEMKNKGIGRPSTYATIVNTLLRRGYVIESKKIKRLIPSNLGIAVNDYLNSNYGNFVGEERTRQLLSKMDKVERGEINYTDLLNELYKEIQLIDRVKEKNNGD</sequence>
<dbReference type="InterPro" id="IPR040569">
    <property type="entry name" value="Znf_Rg"/>
</dbReference>
<comment type="miscellaneous">
    <text evidence="16">This enzyme is the only unique feature of hyperthermophilic bacteria/archaea known and seems to be essential for adaptation to life at high temperatures. It may play a role in stabilization of DNA at high temperatures.</text>
</comment>
<dbReference type="InterPro" id="IPR013826">
    <property type="entry name" value="Topo_IA_cen_sub3"/>
</dbReference>
<feature type="domain" description="Helicase ATP-binding" evidence="19">
    <location>
        <begin position="93"/>
        <end position="294"/>
    </location>
</feature>
<keyword evidence="4 16" id="KW-0963">Cytoplasm</keyword>
<dbReference type="InterPro" id="IPR011545">
    <property type="entry name" value="DEAD/DEAH_box_helicase_dom"/>
</dbReference>
<dbReference type="CDD" id="cd00186">
    <property type="entry name" value="TOP1Ac"/>
    <property type="match status" value="1"/>
</dbReference>
<dbReference type="NCBIfam" id="TIGR01054">
    <property type="entry name" value="rgy"/>
    <property type="match status" value="1"/>
</dbReference>
<comment type="caution">
    <text evidence="22">The sequence shown here is derived from an EMBL/GenBank/DDBJ whole genome shotgun (WGS) entry which is preliminary data.</text>
</comment>
<dbReference type="PROSITE" id="PS51192">
    <property type="entry name" value="HELICASE_ATP_BIND_1"/>
    <property type="match status" value="1"/>
</dbReference>
<dbReference type="InterPro" id="IPR005736">
    <property type="entry name" value="Reverse_gyrase"/>
</dbReference>
<feature type="region of interest" description="Topoisomerase I" evidence="16">
    <location>
        <begin position="604"/>
        <end position="1241"/>
    </location>
</feature>
<evidence type="ECO:0000256" key="2">
    <source>
        <dbReference type="ARBA" id="ARBA00004496"/>
    </source>
</evidence>
<evidence type="ECO:0000256" key="8">
    <source>
        <dbReference type="ARBA" id="ARBA00022833"/>
    </source>
</evidence>
<comment type="domain">
    <text evidence="16">Introduction of positive supercoils requires the cooperation of both domains. The helicase-like domain probably does not directly unwind DNA, but more likely acts by driving ATP-dependent conformational changes within the whole enzyme. A beta hairpin in the 'latch' region of the N-terminal domain plays a regulatory role in the enzyme, repressing topoisomerase activity in the absence of ATP and preventing the enzyme from acting as an ATP-independent relaxing enzyme; it also helps to coordinate nucleotide hydrolysis by the ATPase domain with the supercoiling activity of the topoisomerase domain.</text>
</comment>
<dbReference type="Gene3D" id="1.10.460.10">
    <property type="entry name" value="Topoisomerase I, domain 2"/>
    <property type="match status" value="1"/>
</dbReference>
<dbReference type="GO" id="GO:0008270">
    <property type="term" value="F:zinc ion binding"/>
    <property type="evidence" value="ECO:0007669"/>
    <property type="project" value="UniProtKB-UniRule"/>
</dbReference>
<dbReference type="PANTHER" id="PTHR43505">
    <property type="entry name" value="REVERSE GYRASE"/>
    <property type="match status" value="1"/>
</dbReference>
<dbReference type="PRINTS" id="PR00417">
    <property type="entry name" value="PRTPISMRASEI"/>
</dbReference>
<dbReference type="RefSeq" id="WP_156016187.1">
    <property type="nucleotide sequence ID" value="NZ_WGGD01000005.1"/>
</dbReference>
<comment type="catalytic activity">
    <reaction evidence="15 16 17">
        <text>ATP + H2O = ADP + phosphate + H(+)</text>
        <dbReference type="Rhea" id="RHEA:13065"/>
        <dbReference type="ChEBI" id="CHEBI:15377"/>
        <dbReference type="ChEBI" id="CHEBI:15378"/>
        <dbReference type="ChEBI" id="CHEBI:30616"/>
        <dbReference type="ChEBI" id="CHEBI:43474"/>
        <dbReference type="ChEBI" id="CHEBI:456216"/>
    </reaction>
</comment>
<comment type="similarity">
    <text evidence="16">In the C-terminal section; belongs to the type IA topoisomerase family.</text>
</comment>
<evidence type="ECO:0000256" key="3">
    <source>
        <dbReference type="ARBA" id="ARBA00011245"/>
    </source>
</evidence>
<dbReference type="SUPFAM" id="SSF56712">
    <property type="entry name" value="Prokaryotic type I DNA topoisomerase"/>
    <property type="match status" value="1"/>
</dbReference>
<dbReference type="EMBL" id="WGGD01000005">
    <property type="protein sequence ID" value="MUN28304.1"/>
    <property type="molecule type" value="Genomic_DNA"/>
</dbReference>
<dbReference type="SMART" id="SM00437">
    <property type="entry name" value="TOP1Ac"/>
    <property type="match status" value="1"/>
</dbReference>
<evidence type="ECO:0000256" key="10">
    <source>
        <dbReference type="ARBA" id="ARBA00022842"/>
    </source>
</evidence>
<evidence type="ECO:0000256" key="5">
    <source>
        <dbReference type="ARBA" id="ARBA00022723"/>
    </source>
</evidence>
<comment type="function">
    <text evidence="16">Modifies the topological state of DNA by introducing positive supercoils in an ATP-dependent process, increasing the linking number in steps of +1. Binds to single-stranded DNA, transiently cleaves and then rejoins the ends, introducing a positive supercoil in the process. The scissile phosphodiester is attacked by the catalytic tyrosine of the enzyme, resulting in the formation of a DNA-(5'-phosphotyrosyl)-enzyme intermediate. Probably involved in rewinding DNA strands in regions of the chromosome that have opened up to allow replication, transcription, DNA repair and/or for DNA protection.</text>
</comment>
<dbReference type="GO" id="GO:0005524">
    <property type="term" value="F:ATP binding"/>
    <property type="evidence" value="ECO:0007669"/>
    <property type="project" value="UniProtKB-UniRule"/>
</dbReference>
<keyword evidence="23" id="KW-1185">Reference proteome</keyword>
<dbReference type="SMART" id="SM00436">
    <property type="entry name" value="TOP1Bc"/>
    <property type="match status" value="1"/>
</dbReference>
<dbReference type="InterPro" id="IPR014001">
    <property type="entry name" value="Helicase_ATP-bd"/>
</dbReference>
<dbReference type="Pfam" id="PF01131">
    <property type="entry name" value="Topoisom_bac"/>
    <property type="match status" value="1"/>
</dbReference>
<dbReference type="SMART" id="SM00487">
    <property type="entry name" value="DEXDc"/>
    <property type="match status" value="1"/>
</dbReference>
<evidence type="ECO:0000313" key="22">
    <source>
        <dbReference type="EMBL" id="MUN28304.1"/>
    </source>
</evidence>
<evidence type="ECO:0000256" key="12">
    <source>
        <dbReference type="ARBA" id="ARBA00023125"/>
    </source>
</evidence>
<evidence type="ECO:0000256" key="13">
    <source>
        <dbReference type="ARBA" id="ARBA00023235"/>
    </source>
</evidence>
<organism evidence="22 23">
    <name type="scientific">Sulfuracidifex metallicus DSM 6482 = JCM 9184</name>
    <dbReference type="NCBI Taxonomy" id="523847"/>
    <lineage>
        <taxon>Archaea</taxon>
        <taxon>Thermoproteota</taxon>
        <taxon>Thermoprotei</taxon>
        <taxon>Sulfolobales</taxon>
        <taxon>Sulfolobaceae</taxon>
        <taxon>Sulfuracidifex</taxon>
    </lineage>
</organism>
<evidence type="ECO:0000313" key="23">
    <source>
        <dbReference type="Proteomes" id="UP000470772"/>
    </source>
</evidence>
<comment type="subunit">
    <text evidence="3 16">Monomer.</text>
</comment>
<dbReference type="HAMAP" id="MF_01125">
    <property type="entry name" value="Reverse_gyrase"/>
    <property type="match status" value="1"/>
</dbReference>
<keyword evidence="6 16" id="KW-0547">Nucleotide-binding</keyword>
<dbReference type="InterPro" id="IPR003602">
    <property type="entry name" value="Topo_IA_DNA-bd_dom"/>
</dbReference>
<dbReference type="PROSITE" id="PS52036">
    <property type="entry name" value="ZF_RG_N"/>
    <property type="match status" value="1"/>
</dbReference>
<dbReference type="InterPro" id="IPR034142">
    <property type="entry name" value="TOPRIM_RevGyr"/>
</dbReference>
<dbReference type="PANTHER" id="PTHR43505:SF1">
    <property type="entry name" value="REVERSE GYRASE"/>
    <property type="match status" value="1"/>
</dbReference>
<dbReference type="InterPro" id="IPR003601">
    <property type="entry name" value="Topo_IA_2"/>
</dbReference>
<dbReference type="Pfam" id="PF01751">
    <property type="entry name" value="Toprim"/>
    <property type="match status" value="1"/>
</dbReference>
<keyword evidence="16 22" id="KW-0378">Hydrolase</keyword>
<feature type="domain" description="Toprim" evidence="18">
    <location>
        <begin position="608"/>
        <end position="771"/>
    </location>
</feature>
<keyword evidence="9 16" id="KW-0067">ATP-binding</keyword>
<comment type="similarity">
    <text evidence="14 16">In the N-terminal section; belongs to the DEAD box helicase family. DDVD subfamily.</text>
</comment>
<feature type="domain" description="RG N-terminal-type" evidence="20">
    <location>
        <begin position="4"/>
        <end position="42"/>
    </location>
</feature>
<evidence type="ECO:0000256" key="15">
    <source>
        <dbReference type="ARBA" id="ARBA00049360"/>
    </source>
</evidence>
<evidence type="ECO:0000256" key="7">
    <source>
        <dbReference type="ARBA" id="ARBA00022771"/>
    </source>
</evidence>
<proteinExistence type="inferred from homology"/>
<comment type="function">
    <text evidence="17">Modifies the topological state of DNA by introducing positive supercoils in an ATP-dependent process, increasing the linking number in steps of +1. Binds to single-stranded DNA, transiently cleaves and then rejoins the ends, introducing a positive supercoil in the process. The scissile phosphodiester is attacked by the catalytic tyrosine of the enzyme, resulting in the formation of a DNA-(5'-phosphotyrosyl)-enzyme intermediate. Involved in rewinding DNA strands in regions of the chromosome that have opened up to allow replication, transcription, DNA repair and/or for DNA protection.</text>
</comment>
<keyword evidence="10" id="KW-0460">Magnesium</keyword>
<evidence type="ECO:0000259" key="19">
    <source>
        <dbReference type="PROSITE" id="PS51192"/>
    </source>
</evidence>
<dbReference type="GO" id="GO:0006260">
    <property type="term" value="P:DNA replication"/>
    <property type="evidence" value="ECO:0007669"/>
    <property type="project" value="UniProtKB-UniRule"/>
</dbReference>
<dbReference type="InterPro" id="IPR027417">
    <property type="entry name" value="P-loop_NTPase"/>
</dbReference>
<protein>
    <recommendedName>
        <fullName evidence="16 17">Reverse gyrase</fullName>
        <ecNumber evidence="16">5.6.2.-</ecNumber>
    </recommendedName>
</protein>
<dbReference type="PROSITE" id="PS50880">
    <property type="entry name" value="TOPRIM"/>
    <property type="match status" value="1"/>
</dbReference>
<dbReference type="Gene3D" id="2.60.510.20">
    <property type="match status" value="1"/>
</dbReference>
<reference evidence="22 23" key="1">
    <citation type="submission" date="2019-10" db="EMBL/GenBank/DDBJ databases">
        <title>Sequencing and Assembly of Multiple Reported Metal-Biooxidizing Members of the Extremely Thermoacidophilic Archaeal Family Sulfolobaceae.</title>
        <authorList>
            <person name="Counts J.A."/>
            <person name="Kelly R.M."/>
        </authorList>
    </citation>
    <scope>NUCLEOTIDE SEQUENCE [LARGE SCALE GENOMIC DNA]</scope>
    <source>
        <strain evidence="22 23">DSM 6482</strain>
    </source>
</reference>
<accession>A0A6A9QHZ1</accession>
<keyword evidence="5 16" id="KW-0479">Metal-binding</keyword>
<dbReference type="PROSITE" id="PS52039">
    <property type="entry name" value="TOPO_IA_2"/>
    <property type="match status" value="1"/>
</dbReference>
<evidence type="ECO:0000256" key="14">
    <source>
        <dbReference type="ARBA" id="ARBA00043976"/>
    </source>
</evidence>
<dbReference type="Gene3D" id="3.40.50.140">
    <property type="match status" value="1"/>
</dbReference>
<evidence type="ECO:0000256" key="4">
    <source>
        <dbReference type="ARBA" id="ARBA00022490"/>
    </source>
</evidence>
<evidence type="ECO:0000256" key="9">
    <source>
        <dbReference type="ARBA" id="ARBA00022840"/>
    </source>
</evidence>
<dbReference type="SMART" id="SM00493">
    <property type="entry name" value="TOPRIM"/>
    <property type="match status" value="1"/>
</dbReference>
<keyword evidence="8 16" id="KW-0862">Zinc</keyword>
<dbReference type="SUPFAM" id="SSF52540">
    <property type="entry name" value="P-loop containing nucleoside triphosphate hydrolases"/>
    <property type="match status" value="2"/>
</dbReference>
<comment type="cofactor">
    <cofactor evidence="1">
        <name>Mg(2+)</name>
        <dbReference type="ChEBI" id="CHEBI:18420"/>
    </cofactor>
</comment>
<comment type="subcellular location">
    <subcellularLocation>
        <location evidence="2 16">Cytoplasm</location>
    </subcellularLocation>
</comment>
<feature type="active site" description="O-(5'-phospho-DNA)-tyrosine intermediate" evidence="16">
    <location>
        <position position="953"/>
    </location>
</feature>
<keyword evidence="13 16" id="KW-0413">Isomerase</keyword>
<evidence type="ECO:0000259" key="18">
    <source>
        <dbReference type="PROSITE" id="PS50880"/>
    </source>
</evidence>
<dbReference type="GO" id="GO:0006265">
    <property type="term" value="P:DNA topological change"/>
    <property type="evidence" value="ECO:0007669"/>
    <property type="project" value="UniProtKB-UniRule"/>
</dbReference>
<dbReference type="Pfam" id="PF00270">
    <property type="entry name" value="DEAD"/>
    <property type="match status" value="1"/>
</dbReference>
<evidence type="ECO:0000256" key="17">
    <source>
        <dbReference type="RuleBase" id="RU004026"/>
    </source>
</evidence>
<dbReference type="InterPro" id="IPR013497">
    <property type="entry name" value="Topo_IA_cen"/>
</dbReference>
<dbReference type="EC" id="5.6.2.-" evidence="16"/>
<keyword evidence="7 16" id="KW-0863">Zinc-finger</keyword>
<dbReference type="AlphaFoldDB" id="A0A6A9QHZ1"/>
<dbReference type="GO" id="GO:0008094">
    <property type="term" value="F:ATP-dependent activity, acting on DNA"/>
    <property type="evidence" value="ECO:0007669"/>
    <property type="project" value="UniProtKB-UniRule"/>
</dbReference>
<evidence type="ECO:0000259" key="21">
    <source>
        <dbReference type="PROSITE" id="PS52039"/>
    </source>
</evidence>
<dbReference type="Proteomes" id="UP000470772">
    <property type="component" value="Unassembled WGS sequence"/>
</dbReference>
<dbReference type="Pfam" id="PF17915">
    <property type="entry name" value="zf_Rg"/>
    <property type="match status" value="1"/>
</dbReference>
<comment type="cofactor">
    <cofactor evidence="16">
        <name>Zn(2+)</name>
        <dbReference type="ChEBI" id="CHEBI:29105"/>
    </cofactor>
    <text evidence="16">Binds 1 or 2 zinc ions per subunit.</text>
</comment>
<dbReference type="GO" id="GO:0003677">
    <property type="term" value="F:DNA binding"/>
    <property type="evidence" value="ECO:0007669"/>
    <property type="project" value="UniProtKB-UniRule"/>
</dbReference>
<dbReference type="CDD" id="cd03361">
    <property type="entry name" value="TOPRIM_TopoIA_RevGyr"/>
    <property type="match status" value="1"/>
</dbReference>
<evidence type="ECO:0000256" key="16">
    <source>
        <dbReference type="HAMAP-Rule" id="MF_01125"/>
    </source>
</evidence>
<keyword evidence="12 16" id="KW-0238">DNA-binding</keyword>
<dbReference type="Gene3D" id="3.40.50.300">
    <property type="entry name" value="P-loop containing nucleotide triphosphate hydrolases"/>
    <property type="match status" value="3"/>
</dbReference>
<dbReference type="PROSITE" id="PS52037">
    <property type="entry name" value="ZF_RG_C"/>
    <property type="match status" value="1"/>
</dbReference>
<evidence type="ECO:0000256" key="11">
    <source>
        <dbReference type="ARBA" id="ARBA00023029"/>
    </source>
</evidence>
<dbReference type="InterPro" id="IPR006171">
    <property type="entry name" value="TOPRIM_dom"/>
</dbReference>
<feature type="binding site" evidence="16">
    <location>
        <position position="89"/>
    </location>
    <ligand>
        <name>ATP</name>
        <dbReference type="ChEBI" id="CHEBI:30616"/>
    </ligand>
</feature>
<name>A0A6A9QHZ1_SULME</name>
<dbReference type="Gene3D" id="1.10.290.10">
    <property type="entry name" value="Topoisomerase I, domain 4"/>
    <property type="match status" value="1"/>
</dbReference>
<keyword evidence="11 16" id="KW-0799">Topoisomerase</keyword>
<evidence type="ECO:0000259" key="20">
    <source>
        <dbReference type="PROSITE" id="PS52036"/>
    </source>
</evidence>
<dbReference type="GO" id="GO:0160097">
    <property type="term" value="F:reverse gyrase activity"/>
    <property type="evidence" value="ECO:0007669"/>
    <property type="project" value="UniProtKB-UniRule"/>
</dbReference>
<dbReference type="GO" id="GO:0016887">
    <property type="term" value="F:ATP hydrolysis activity"/>
    <property type="evidence" value="ECO:0007669"/>
    <property type="project" value="RHEA"/>
</dbReference>
<dbReference type="CDD" id="cd18798">
    <property type="entry name" value="SF2_C_reverse_gyrase"/>
    <property type="match status" value="1"/>
</dbReference>
<dbReference type="InterPro" id="IPR013824">
    <property type="entry name" value="Topo_IA_cen_sub1"/>
</dbReference>
<dbReference type="GO" id="GO:0005737">
    <property type="term" value="C:cytoplasm"/>
    <property type="evidence" value="ECO:0007669"/>
    <property type="project" value="UniProtKB-SubCell"/>
</dbReference>
<dbReference type="InterPro" id="IPR023405">
    <property type="entry name" value="Topo_IA_core_domain"/>
</dbReference>
<evidence type="ECO:0000256" key="1">
    <source>
        <dbReference type="ARBA" id="ARBA00001946"/>
    </source>
</evidence>
<gene>
    <name evidence="16 22" type="primary">rgy</name>
    <name evidence="22" type="ORF">GC250_02215</name>
</gene>